<proteinExistence type="predicted"/>
<dbReference type="Pfam" id="PF14223">
    <property type="entry name" value="Retrotran_gag_2"/>
    <property type="match status" value="1"/>
</dbReference>
<protein>
    <submittedName>
        <fullName evidence="1">Uncharacterized protein</fullName>
    </submittedName>
</protein>
<comment type="caution">
    <text evidence="1">The sequence shown here is derived from an EMBL/GenBank/DDBJ whole genome shotgun (WGS) entry which is preliminary data.</text>
</comment>
<reference evidence="1 2" key="1">
    <citation type="journal article" date="2021" name="Nat. Commun.">
        <title>Incipient diploidization of the medicinal plant Perilla within 10,000 years.</title>
        <authorList>
            <person name="Zhang Y."/>
            <person name="Shen Q."/>
            <person name="Leng L."/>
            <person name="Zhang D."/>
            <person name="Chen S."/>
            <person name="Shi Y."/>
            <person name="Ning Z."/>
            <person name="Chen S."/>
        </authorList>
    </citation>
    <scope>NUCLEOTIDE SEQUENCE [LARGE SCALE GENOMIC DNA]</scope>
    <source>
        <strain evidence="2">cv. PC099</strain>
    </source>
</reference>
<organism evidence="1 2">
    <name type="scientific">Perilla frutescens var. hirtella</name>
    <name type="common">Perilla citriodora</name>
    <name type="synonym">Perilla setoyensis</name>
    <dbReference type="NCBI Taxonomy" id="608512"/>
    <lineage>
        <taxon>Eukaryota</taxon>
        <taxon>Viridiplantae</taxon>
        <taxon>Streptophyta</taxon>
        <taxon>Embryophyta</taxon>
        <taxon>Tracheophyta</taxon>
        <taxon>Spermatophyta</taxon>
        <taxon>Magnoliopsida</taxon>
        <taxon>eudicotyledons</taxon>
        <taxon>Gunneridae</taxon>
        <taxon>Pentapetalae</taxon>
        <taxon>asterids</taxon>
        <taxon>lamiids</taxon>
        <taxon>Lamiales</taxon>
        <taxon>Lamiaceae</taxon>
        <taxon>Nepetoideae</taxon>
        <taxon>Elsholtzieae</taxon>
        <taxon>Perilla</taxon>
    </lineage>
</organism>
<keyword evidence="2" id="KW-1185">Reference proteome</keyword>
<evidence type="ECO:0000313" key="1">
    <source>
        <dbReference type="EMBL" id="KAH6756627.1"/>
    </source>
</evidence>
<evidence type="ECO:0000313" key="2">
    <source>
        <dbReference type="Proteomes" id="UP001190926"/>
    </source>
</evidence>
<dbReference type="AlphaFoldDB" id="A0AAD4IQ03"/>
<dbReference type="EMBL" id="SDAM02029548">
    <property type="protein sequence ID" value="KAH6756627.1"/>
    <property type="molecule type" value="Genomic_DNA"/>
</dbReference>
<gene>
    <name evidence="1" type="ORF">C2S53_001808</name>
</gene>
<sequence>MNNLSAVPFNGKDDFGDWQTRVECILTKENLQDAIFERIDESETDKNLLKMNAGARATILLNLSSAVVRQVSHHKYAKDLWDALTFLFVATSEESAYSLQNQIMTFQMDPSKDVDSNMHDFNKLLKDFKLAGDDTLEKYAPQILLGAIREMFSEVKSALKYGGSKVTCDMIVSGLKIKENEKKNMQSKSLQNEILYVNRNNNKKPFNGVNPENLSVLAAERHMREMNTTRIMAIDNMRKTTHFDTHVVYYAIDNVPTHSDDPCRLRVEEDSKYPSCIDFTHFSICATYKFIAVSKDVQAACNTQNW</sequence>
<accession>A0AAD4IQ03</accession>
<dbReference type="Proteomes" id="UP001190926">
    <property type="component" value="Unassembled WGS sequence"/>
</dbReference>
<name>A0AAD4IQ03_PERFH</name>